<organism evidence="2 3">
    <name type="scientific">Bradyrhizobium vignae</name>
    <dbReference type="NCBI Taxonomy" id="1549949"/>
    <lineage>
        <taxon>Bacteria</taxon>
        <taxon>Pseudomonadati</taxon>
        <taxon>Pseudomonadota</taxon>
        <taxon>Alphaproteobacteria</taxon>
        <taxon>Hyphomicrobiales</taxon>
        <taxon>Nitrobacteraceae</taxon>
        <taxon>Bradyrhizobium</taxon>
    </lineage>
</organism>
<dbReference type="GO" id="GO:0007165">
    <property type="term" value="P:signal transduction"/>
    <property type="evidence" value="ECO:0007669"/>
    <property type="project" value="InterPro"/>
</dbReference>
<proteinExistence type="predicted"/>
<dbReference type="SMART" id="SM00255">
    <property type="entry name" value="TIR"/>
    <property type="match status" value="1"/>
</dbReference>
<protein>
    <recommendedName>
        <fullName evidence="1">TIR domain-containing protein</fullName>
    </recommendedName>
</protein>
<dbReference type="InterPro" id="IPR035897">
    <property type="entry name" value="Toll_tir_struct_dom_sf"/>
</dbReference>
<dbReference type="Proteomes" id="UP000246085">
    <property type="component" value="Chromosome BRAD3257"/>
</dbReference>
<sequence length="306" mass="34019">MTDFFVSYNSADEVWAIWIAYVLEEHGLTTFLQAWDFRPGTNFVLHMQNAAADCDRTIAVLSSAYLTSKFAQSEWAAAFAEDPEGQKGKLLPVMVEKCSPPGLLKSIIHIDVVGADEEEARRRLIHGVRPGRSKPAVRPPFPGAVRPKPAFPAVASSRGAYVPKIPKAMTDVDKKRFMRKTFERLAEGFERSLAELAGSEDAVEFDFDRRSSVEFTAEVFLRGKSICRCRIWQGGPISGEGISYAEGSLSGNATNEMLVLAQGDDIALSALMSGFHRFEDGVDSKRLTPDQAFDYLWRRFVSPLER</sequence>
<feature type="domain" description="TIR" evidence="1">
    <location>
        <begin position="1"/>
        <end position="124"/>
    </location>
</feature>
<evidence type="ECO:0000313" key="2">
    <source>
        <dbReference type="EMBL" id="SPP92768.1"/>
    </source>
</evidence>
<dbReference type="RefSeq" id="WP_160118759.1">
    <property type="nucleotide sequence ID" value="NZ_LS398110.1"/>
</dbReference>
<dbReference type="AlphaFoldDB" id="A0A2U3PUI2"/>
<dbReference type="EMBL" id="LS398110">
    <property type="protein sequence ID" value="SPP92768.1"/>
    <property type="molecule type" value="Genomic_DNA"/>
</dbReference>
<dbReference type="InterPro" id="IPR000157">
    <property type="entry name" value="TIR_dom"/>
</dbReference>
<dbReference type="KEGG" id="bvz:BRAD3257_1646"/>
<reference evidence="2 3" key="1">
    <citation type="submission" date="2018-03" db="EMBL/GenBank/DDBJ databases">
        <authorList>
            <person name="Gully D."/>
        </authorList>
    </citation>
    <scope>NUCLEOTIDE SEQUENCE [LARGE SCALE GENOMIC DNA]</scope>
    <source>
        <strain evidence="2">ORS3257</strain>
    </source>
</reference>
<evidence type="ECO:0000313" key="3">
    <source>
        <dbReference type="Proteomes" id="UP000246085"/>
    </source>
</evidence>
<gene>
    <name evidence="2" type="ORF">BRAD3257_1646</name>
</gene>
<dbReference type="Pfam" id="PF13676">
    <property type="entry name" value="TIR_2"/>
    <property type="match status" value="1"/>
</dbReference>
<evidence type="ECO:0000259" key="1">
    <source>
        <dbReference type="PROSITE" id="PS50104"/>
    </source>
</evidence>
<name>A0A2U3PUI2_9BRAD</name>
<dbReference type="SUPFAM" id="SSF52200">
    <property type="entry name" value="Toll/Interleukin receptor TIR domain"/>
    <property type="match status" value="1"/>
</dbReference>
<dbReference type="Gene3D" id="3.40.50.10140">
    <property type="entry name" value="Toll/interleukin-1 receptor homology (TIR) domain"/>
    <property type="match status" value="1"/>
</dbReference>
<dbReference type="PROSITE" id="PS50104">
    <property type="entry name" value="TIR"/>
    <property type="match status" value="1"/>
</dbReference>
<accession>A0A2U3PUI2</accession>